<sequence>MPQSAENIKDHISLFSEPEYKELLAQKKANYECRPSDEKVNEQLEYSKSWEYREKNFARKQAVINPHKACQPLGAVFAAAGFEETLPYVHGSQGCAAYFRSHLARHFKEASACVSDSMTEDAAVFGGLNNLVEGLLNAKHLYKPKMIAVSTTCMAEVIGDDLSAFIATAKEKEAVPTDFPVPFAHTPSFVGSHVVGYDNMIKGIFNYFWDREKGEVKPGKSNGKINIIPGFDGYAVANNRELKRYLDTMGVDYTLVGDVSEVFDTPTDGTFRMYDGGTKLDDVRDAINAKATIGLQHYCSDKTLEYVASKGQATASLNYPMGVSGTDAMLMKISELSGKAIPEAIEKERGRLVDAIADSQGWTHGKKAAVFGDPDFVLSMASFLLELGIEPTHCLCTNAGKEWEAQMKALLAASPFGADCQVWAGKDLWHLRSLLFTEPTDMIIGSSYGKYLEKDTGIPLIRLTFPVFDRHHHHRFPTMGYQGALRTLVEILDRIFEVADASSDISYDLTR</sequence>
<feature type="domain" description="Nitrogenase molybdenum-iron protein beta chain N-terminal" evidence="17">
    <location>
        <begin position="1"/>
        <end position="56"/>
    </location>
</feature>
<gene>
    <name evidence="18" type="ORF">CCC_03015</name>
</gene>
<dbReference type="GO" id="GO:0005524">
    <property type="term" value="F:ATP binding"/>
    <property type="evidence" value="ECO:0007669"/>
    <property type="project" value="UniProtKB-KW"/>
</dbReference>
<dbReference type="NCBIfam" id="TIGR01286">
    <property type="entry name" value="nifK"/>
    <property type="match status" value="1"/>
</dbReference>
<evidence type="ECO:0000256" key="10">
    <source>
        <dbReference type="ARBA" id="ARBA00023004"/>
    </source>
</evidence>
<dbReference type="AlphaFoldDB" id="A0A0C2V584"/>
<dbReference type="Pfam" id="PF11844">
    <property type="entry name" value="DUF3364"/>
    <property type="match status" value="1"/>
</dbReference>
<keyword evidence="12 14" id="KW-0535">Nitrogen fixation</keyword>
<keyword evidence="9 15" id="KW-0560">Oxidoreductase</keyword>
<dbReference type="EMBL" id="JXSL01000020">
    <property type="protein sequence ID" value="KIM00227.1"/>
    <property type="molecule type" value="Genomic_DNA"/>
</dbReference>
<dbReference type="PROSITE" id="PS00699">
    <property type="entry name" value="NITROGENASE_1_1"/>
    <property type="match status" value="1"/>
</dbReference>
<evidence type="ECO:0000256" key="13">
    <source>
        <dbReference type="ARBA" id="ARBA00047967"/>
    </source>
</evidence>
<evidence type="ECO:0000256" key="5">
    <source>
        <dbReference type="ARBA" id="ARBA00014775"/>
    </source>
</evidence>
<evidence type="ECO:0000256" key="6">
    <source>
        <dbReference type="ARBA" id="ARBA00022723"/>
    </source>
</evidence>
<accession>A0A0C2V584</accession>
<keyword evidence="10 15" id="KW-0408">Iron</keyword>
<dbReference type="EC" id="1.18.6.1" evidence="4 15"/>
<evidence type="ECO:0000313" key="18">
    <source>
        <dbReference type="EMBL" id="KIM00227.1"/>
    </source>
</evidence>
<evidence type="ECO:0000313" key="19">
    <source>
        <dbReference type="Proteomes" id="UP000031971"/>
    </source>
</evidence>
<dbReference type="InterPro" id="IPR050152">
    <property type="entry name" value="ChlB/BchB/BchZ"/>
</dbReference>
<dbReference type="STRING" id="272627.CCC_03015"/>
<evidence type="ECO:0000256" key="1">
    <source>
        <dbReference type="ARBA" id="ARBA00002621"/>
    </source>
</evidence>
<comment type="caution">
    <text evidence="18">The sequence shown here is derived from an EMBL/GenBank/DDBJ whole genome shotgun (WGS) entry which is preliminary data.</text>
</comment>
<dbReference type="GO" id="GO:0016163">
    <property type="term" value="F:nitrogenase activity"/>
    <property type="evidence" value="ECO:0007669"/>
    <property type="project" value="UniProtKB-EC"/>
</dbReference>
<dbReference type="InterPro" id="IPR005976">
    <property type="entry name" value="Nase_Mo-Fe_CF_bsu"/>
</dbReference>
<organism evidence="18 19">
    <name type="scientific">Paramagnetospirillum magnetotacticum MS-1</name>
    <dbReference type="NCBI Taxonomy" id="272627"/>
    <lineage>
        <taxon>Bacteria</taxon>
        <taxon>Pseudomonadati</taxon>
        <taxon>Pseudomonadota</taxon>
        <taxon>Alphaproteobacteria</taxon>
        <taxon>Rhodospirillales</taxon>
        <taxon>Magnetospirillaceae</taxon>
        <taxon>Paramagnetospirillum</taxon>
    </lineage>
</organism>
<dbReference type="PROSITE" id="PS00090">
    <property type="entry name" value="NITROGENASE_1_2"/>
    <property type="match status" value="1"/>
</dbReference>
<evidence type="ECO:0000256" key="15">
    <source>
        <dbReference type="RuleBase" id="RU364127"/>
    </source>
</evidence>
<proteinExistence type="inferred from homology"/>
<evidence type="ECO:0000256" key="3">
    <source>
        <dbReference type="ARBA" id="ARBA00011462"/>
    </source>
</evidence>
<keyword evidence="11 15" id="KW-0411">Iron-sulfur</keyword>
<keyword evidence="7 15" id="KW-0547">Nucleotide-binding</keyword>
<evidence type="ECO:0000256" key="7">
    <source>
        <dbReference type="ARBA" id="ARBA00022741"/>
    </source>
</evidence>
<keyword evidence="19" id="KW-1185">Reference proteome</keyword>
<comment type="cofactor">
    <cofactor evidence="15">
        <name>[8Fe-7S] cluster</name>
        <dbReference type="ChEBI" id="CHEBI:21143"/>
    </cofactor>
    <text evidence="15">Binds 1 [8Fe-7S] cluster per heterodimer.</text>
</comment>
<name>A0A0C2V584_PARME</name>
<dbReference type="Proteomes" id="UP000031971">
    <property type="component" value="Unassembled WGS sequence"/>
</dbReference>
<dbReference type="GO" id="GO:0051536">
    <property type="term" value="F:iron-sulfur cluster binding"/>
    <property type="evidence" value="ECO:0007669"/>
    <property type="project" value="UniProtKB-KW"/>
</dbReference>
<dbReference type="Pfam" id="PF00148">
    <property type="entry name" value="Oxidored_nitro"/>
    <property type="match status" value="1"/>
</dbReference>
<keyword evidence="8 15" id="KW-0067">ATP-binding</keyword>
<evidence type="ECO:0000256" key="14">
    <source>
        <dbReference type="RuleBase" id="RU004021"/>
    </source>
</evidence>
<dbReference type="Gene3D" id="1.20.89.10">
    <property type="entry name" value="Nitrogenase Molybdenum-iron Protein, subunit B, domain 4"/>
    <property type="match status" value="1"/>
</dbReference>
<evidence type="ECO:0000259" key="16">
    <source>
        <dbReference type="Pfam" id="PF00148"/>
    </source>
</evidence>
<dbReference type="PANTHER" id="PTHR33712">
    <property type="entry name" value="LIGHT-INDEPENDENT PROTOCHLOROPHYLLIDE REDUCTASE SUBUNIT B"/>
    <property type="match status" value="1"/>
</dbReference>
<comment type="catalytic activity">
    <reaction evidence="13 15">
        <text>N2 + 8 reduced [2Fe-2S]-[ferredoxin] + 16 ATP + 16 H2O = H2 + 8 oxidized [2Fe-2S]-[ferredoxin] + 2 NH4(+) + 16 ADP + 16 phosphate + 6 H(+)</text>
        <dbReference type="Rhea" id="RHEA:21448"/>
        <dbReference type="Rhea" id="RHEA-COMP:10000"/>
        <dbReference type="Rhea" id="RHEA-COMP:10001"/>
        <dbReference type="ChEBI" id="CHEBI:15377"/>
        <dbReference type="ChEBI" id="CHEBI:15378"/>
        <dbReference type="ChEBI" id="CHEBI:17997"/>
        <dbReference type="ChEBI" id="CHEBI:18276"/>
        <dbReference type="ChEBI" id="CHEBI:28938"/>
        <dbReference type="ChEBI" id="CHEBI:30616"/>
        <dbReference type="ChEBI" id="CHEBI:33737"/>
        <dbReference type="ChEBI" id="CHEBI:33738"/>
        <dbReference type="ChEBI" id="CHEBI:43474"/>
        <dbReference type="ChEBI" id="CHEBI:456216"/>
        <dbReference type="EC" id="1.18.6.1"/>
    </reaction>
</comment>
<dbReference type="SUPFAM" id="SSF53807">
    <property type="entry name" value="Helical backbone' metal receptor"/>
    <property type="match status" value="1"/>
</dbReference>
<evidence type="ECO:0000256" key="4">
    <source>
        <dbReference type="ARBA" id="ARBA00012773"/>
    </source>
</evidence>
<dbReference type="OrthoDB" id="9800746at2"/>
<evidence type="ECO:0000256" key="9">
    <source>
        <dbReference type="ARBA" id="ARBA00023002"/>
    </source>
</evidence>
<evidence type="ECO:0000256" key="11">
    <source>
        <dbReference type="ARBA" id="ARBA00023014"/>
    </source>
</evidence>
<dbReference type="PANTHER" id="PTHR33712:SF7">
    <property type="entry name" value="LIGHT-INDEPENDENT PROTOCHLOROPHYLLIDE REDUCTASE SUBUNIT B"/>
    <property type="match status" value="1"/>
</dbReference>
<reference evidence="18 19" key="1">
    <citation type="submission" date="2015-01" db="EMBL/GenBank/DDBJ databases">
        <title>Genome Sequence of Magnetospirillum magnetotacticum Strain MS-1.</title>
        <authorList>
            <person name="Marinov G.K."/>
            <person name="Smalley M.D."/>
            <person name="DeSalvo G."/>
        </authorList>
    </citation>
    <scope>NUCLEOTIDE SEQUENCE [LARGE SCALE GENOMIC DNA]</scope>
    <source>
        <strain evidence="18 19">MS-1</strain>
    </source>
</reference>
<evidence type="ECO:0000256" key="8">
    <source>
        <dbReference type="ARBA" id="ARBA00022840"/>
    </source>
</evidence>
<dbReference type="InterPro" id="IPR000510">
    <property type="entry name" value="Nase/OxRdtase_comp1"/>
</dbReference>
<comment type="subunit">
    <text evidence="3 15">Tetramer of two alpha and two beta chains. Forms complex with the iron protein (nitrogenase component 2).</text>
</comment>
<evidence type="ECO:0000259" key="17">
    <source>
        <dbReference type="Pfam" id="PF11844"/>
    </source>
</evidence>
<dbReference type="GO" id="GO:0046872">
    <property type="term" value="F:metal ion binding"/>
    <property type="evidence" value="ECO:0007669"/>
    <property type="project" value="UniProtKB-KW"/>
</dbReference>
<feature type="domain" description="Nitrogenase/oxidoreductase component 1" evidence="16">
    <location>
        <begin position="70"/>
        <end position="494"/>
    </location>
</feature>
<evidence type="ECO:0000256" key="2">
    <source>
        <dbReference type="ARBA" id="ARBA00011002"/>
    </source>
</evidence>
<keyword evidence="6 15" id="KW-0479">Metal-binding</keyword>
<dbReference type="GO" id="GO:0016612">
    <property type="term" value="C:molybdenum-iron nitrogenase complex"/>
    <property type="evidence" value="ECO:0007669"/>
    <property type="project" value="InterPro"/>
</dbReference>
<evidence type="ECO:0000256" key="12">
    <source>
        <dbReference type="ARBA" id="ARBA00023231"/>
    </source>
</evidence>
<protein>
    <recommendedName>
        <fullName evidence="5 15">Nitrogenase molybdenum-iron protein beta chain</fullName>
        <ecNumber evidence="4 15">1.18.6.1</ecNumber>
    </recommendedName>
    <alternativeName>
        <fullName evidence="15">Dinitrogenase</fullName>
    </alternativeName>
</protein>
<comment type="similarity">
    <text evidence="2 14">Belongs to the NifD/NifK/NifE/NifN family.</text>
</comment>
<dbReference type="InterPro" id="IPR000318">
    <property type="entry name" value="Nase_comp1_CS"/>
</dbReference>
<dbReference type="RefSeq" id="WP_009869029.1">
    <property type="nucleotide sequence ID" value="NZ_JXSL01000020.1"/>
</dbReference>
<dbReference type="Gene3D" id="3.40.50.1980">
    <property type="entry name" value="Nitrogenase molybdenum iron protein domain"/>
    <property type="match status" value="3"/>
</dbReference>
<dbReference type="InterPro" id="IPR024564">
    <property type="entry name" value="Nase_Mo-Fe_CF_bsu_N"/>
</dbReference>
<comment type="function">
    <text evidence="1 15">This molybdenum-iron protein is part of the nitrogenase complex that catalyzes the key enzymatic reactions in nitrogen fixation.</text>
</comment>
<dbReference type="CDD" id="cd01974">
    <property type="entry name" value="Nitrogenase_MoFe_beta"/>
    <property type="match status" value="1"/>
</dbReference>